<evidence type="ECO:0000313" key="3">
    <source>
        <dbReference type="Proteomes" id="UP001515500"/>
    </source>
</evidence>
<proteinExistence type="predicted"/>
<evidence type="ECO:0000256" key="2">
    <source>
        <dbReference type="SAM" id="SignalP"/>
    </source>
</evidence>
<keyword evidence="2" id="KW-0732">Signal</keyword>
<gene>
    <name evidence="4" type="primary">LOC120262480</name>
</gene>
<organism evidence="3 4">
    <name type="scientific">Dioscorea cayennensis subsp. rotundata</name>
    <name type="common">White Guinea yam</name>
    <name type="synonym">Dioscorea rotundata</name>
    <dbReference type="NCBI Taxonomy" id="55577"/>
    <lineage>
        <taxon>Eukaryota</taxon>
        <taxon>Viridiplantae</taxon>
        <taxon>Streptophyta</taxon>
        <taxon>Embryophyta</taxon>
        <taxon>Tracheophyta</taxon>
        <taxon>Spermatophyta</taxon>
        <taxon>Magnoliopsida</taxon>
        <taxon>Liliopsida</taxon>
        <taxon>Dioscoreales</taxon>
        <taxon>Dioscoreaceae</taxon>
        <taxon>Dioscorea</taxon>
    </lineage>
</organism>
<dbReference type="RefSeq" id="XP_039126537.1">
    <property type="nucleotide sequence ID" value="XM_039270603.1"/>
</dbReference>
<evidence type="ECO:0000313" key="4">
    <source>
        <dbReference type="RefSeq" id="XP_039126537.1"/>
    </source>
</evidence>
<sequence>MNLEIILLLFPFIVSLLFTNTLAIQSHSKPFSNITVIGTVFCDTCSSNNFSTHSYFLQGVKVLLDCNFRVNSTSKEEISIRVIRSTDEHGVYRLDIPPVDGFECREGRQMQSFCHASLIESSSSSLCNLPNLRSSTEHLGLMCRDASACLYNLNALSFRPAKKDTNLCGTNEASESSDLSVSLFLWPPSPAFPFPLPFISPPSPPPFPFPLPFISPPSPPPFPFPLPSISPPSPPPFPFPIPFPPLPTFVSPPPPPPPTFSLGDPRTWFQPPSPPNHP</sequence>
<dbReference type="Proteomes" id="UP001515500">
    <property type="component" value="Chromosome 5"/>
</dbReference>
<feature type="chain" id="PRO_5044236672" evidence="2">
    <location>
        <begin position="24"/>
        <end position="278"/>
    </location>
</feature>
<feature type="signal peptide" evidence="2">
    <location>
        <begin position="1"/>
        <end position="23"/>
    </location>
</feature>
<protein>
    <submittedName>
        <fullName evidence="4">Leucine-rich repeat extensin-like protein 3</fullName>
    </submittedName>
</protein>
<dbReference type="GeneID" id="120262480"/>
<name>A0AB40BI93_DIOCR</name>
<keyword evidence="3" id="KW-1185">Reference proteome</keyword>
<dbReference type="PANTHER" id="PTHR46995:SF6">
    <property type="entry name" value="POLLEN OLE E 1 ALLERGEN AND EXTENSIN FAMILY PROTEIN"/>
    <property type="match status" value="1"/>
</dbReference>
<reference evidence="4" key="1">
    <citation type="submission" date="2025-08" db="UniProtKB">
        <authorList>
            <consortium name="RefSeq"/>
        </authorList>
    </citation>
    <scope>IDENTIFICATION</scope>
</reference>
<feature type="region of interest" description="Disordered" evidence="1">
    <location>
        <begin position="250"/>
        <end position="278"/>
    </location>
</feature>
<dbReference type="AlphaFoldDB" id="A0AB40BI93"/>
<feature type="compositionally biased region" description="Pro residues" evidence="1">
    <location>
        <begin position="250"/>
        <end position="259"/>
    </location>
</feature>
<evidence type="ECO:0000256" key="1">
    <source>
        <dbReference type="SAM" id="MobiDB-lite"/>
    </source>
</evidence>
<dbReference type="PANTHER" id="PTHR46995">
    <property type="entry name" value="OS09G0508200 PROTEIN"/>
    <property type="match status" value="1"/>
</dbReference>
<accession>A0AB40BI93</accession>
<dbReference type="Pfam" id="PF01190">
    <property type="entry name" value="Pollen_Ole_e_1"/>
    <property type="match status" value="1"/>
</dbReference>